<protein>
    <submittedName>
        <fullName evidence="6">Tyrosinase central domain protein</fullName>
    </submittedName>
</protein>
<dbReference type="AlphaFoldDB" id="A0AA40D5H7"/>
<dbReference type="PANTHER" id="PTHR11474">
    <property type="entry name" value="TYROSINASE FAMILY MEMBER"/>
    <property type="match status" value="1"/>
</dbReference>
<dbReference type="GO" id="GO:0016491">
    <property type="term" value="F:oxidoreductase activity"/>
    <property type="evidence" value="ECO:0007669"/>
    <property type="project" value="UniProtKB-KW"/>
</dbReference>
<comment type="caution">
    <text evidence="6">The sequence shown here is derived from an EMBL/GenBank/DDBJ whole genome shotgun (WGS) entry which is preliminary data.</text>
</comment>
<evidence type="ECO:0000256" key="1">
    <source>
        <dbReference type="ARBA" id="ARBA00022723"/>
    </source>
</evidence>
<keyword evidence="7" id="KW-1185">Reference proteome</keyword>
<evidence type="ECO:0000259" key="5">
    <source>
        <dbReference type="PROSITE" id="PS00498"/>
    </source>
</evidence>
<feature type="domain" description="Tyrosinase copper-binding" evidence="5">
    <location>
        <begin position="323"/>
        <end position="334"/>
    </location>
</feature>
<dbReference type="InterPro" id="IPR050316">
    <property type="entry name" value="Tyrosinase/Hemocyanin"/>
</dbReference>
<dbReference type="Proteomes" id="UP001174997">
    <property type="component" value="Unassembled WGS sequence"/>
</dbReference>
<keyword evidence="3" id="KW-0732">Signal</keyword>
<dbReference type="PRINTS" id="PR00092">
    <property type="entry name" value="TYROSINASE"/>
</dbReference>
<accession>A0AA40D5H7</accession>
<dbReference type="PROSITE" id="PS00497">
    <property type="entry name" value="TYROSINASE_1"/>
    <property type="match status" value="1"/>
</dbReference>
<gene>
    <name evidence="6" type="ORF">QBC41DRAFT_381349</name>
</gene>
<dbReference type="EMBL" id="JAULSY010000131">
    <property type="protein sequence ID" value="KAK0663441.1"/>
    <property type="molecule type" value="Genomic_DNA"/>
</dbReference>
<evidence type="ECO:0000256" key="3">
    <source>
        <dbReference type="SAM" id="SignalP"/>
    </source>
</evidence>
<dbReference type="InterPro" id="IPR008922">
    <property type="entry name" value="Di-copper_centre_dom_sf"/>
</dbReference>
<evidence type="ECO:0000313" key="6">
    <source>
        <dbReference type="EMBL" id="KAK0663441.1"/>
    </source>
</evidence>
<proteinExistence type="predicted"/>
<dbReference type="InterPro" id="IPR002227">
    <property type="entry name" value="Tyrosinase_Cu-bd"/>
</dbReference>
<dbReference type="Pfam" id="PF00264">
    <property type="entry name" value="Tyrosinase"/>
    <property type="match status" value="1"/>
</dbReference>
<dbReference type="Gene3D" id="1.10.1280.10">
    <property type="entry name" value="Di-copper center containing domain from catechol oxidase"/>
    <property type="match status" value="1"/>
</dbReference>
<reference evidence="6" key="1">
    <citation type="submission" date="2023-06" db="EMBL/GenBank/DDBJ databases">
        <title>Genome-scale phylogeny and comparative genomics of the fungal order Sordariales.</title>
        <authorList>
            <consortium name="Lawrence Berkeley National Laboratory"/>
            <person name="Hensen N."/>
            <person name="Bonometti L."/>
            <person name="Westerberg I."/>
            <person name="Brannstrom I.O."/>
            <person name="Guillou S."/>
            <person name="Cros-Aarteil S."/>
            <person name="Calhoun S."/>
            <person name="Haridas S."/>
            <person name="Kuo A."/>
            <person name="Mondo S."/>
            <person name="Pangilinan J."/>
            <person name="Riley R."/>
            <person name="Labutti K."/>
            <person name="Andreopoulos B."/>
            <person name="Lipzen A."/>
            <person name="Chen C."/>
            <person name="Yanf M."/>
            <person name="Daum C."/>
            <person name="Ng V."/>
            <person name="Clum A."/>
            <person name="Steindorff A."/>
            <person name="Ohm R."/>
            <person name="Martin F."/>
            <person name="Silar P."/>
            <person name="Natvig D."/>
            <person name="Lalanne C."/>
            <person name="Gautier V."/>
            <person name="Ament-Velasquez S.L."/>
            <person name="Kruys A."/>
            <person name="Hutchinson M.I."/>
            <person name="Powell A.J."/>
            <person name="Barry K."/>
            <person name="Miller A.N."/>
            <person name="Grigoriev I.V."/>
            <person name="Debuchy R."/>
            <person name="Gladieux P."/>
            <person name="Thoren M.H."/>
            <person name="Johannesson H."/>
        </authorList>
    </citation>
    <scope>NUCLEOTIDE SEQUENCE</scope>
    <source>
        <strain evidence="6">CBS 307.81</strain>
    </source>
</reference>
<name>A0AA40D5H7_9PEZI</name>
<feature type="chain" id="PRO_5041345332" evidence="3">
    <location>
        <begin position="19"/>
        <end position="400"/>
    </location>
</feature>
<dbReference type="GO" id="GO:0046872">
    <property type="term" value="F:metal ion binding"/>
    <property type="evidence" value="ECO:0007669"/>
    <property type="project" value="UniProtKB-KW"/>
</dbReference>
<dbReference type="PANTHER" id="PTHR11474:SF125">
    <property type="entry name" value="N-ACETYL-6-HYDROXYTRYPTOPHAN OXIDASE IVOB-RELATED"/>
    <property type="match status" value="1"/>
</dbReference>
<feature type="signal peptide" evidence="3">
    <location>
        <begin position="1"/>
        <end position="18"/>
    </location>
</feature>
<sequence length="400" mass="44012">MWSKPLLGLQAAAVAVAAINIPNLDFDQQTIDSGLALQAISSYALLKATTHFSGSCTPDKLKIRQEWRTLSKPQRRQYIAAVQCIQAKPSLLPPGLVPAAQSVFDDFVYVHYNLTPFTHGTGNFLSWHRYYMHTYETHLRSCGYTGALPYWSWPLDLDSVASSPLFDGSDTSIGSDGAPVPHEGMKLDWPGSTPSGDPFVYVSPGSGGGCIRSGPFANSTINFGQVSLPIYGQPHTLSSPDPTAANQSRCIKRDLNEEPGRKWSTFRNITELILQNKNIEWFQGVMQGMTQYTGGRASLGVHGAGHYMIGGDPGSDPWITPGDPGFYFHHAGVDRVWWLWQMMDLEGGRREVFGTNTAMNNPPSEDTTVEDWLDMGPLAEKVRIKEVMNSVGGELCYVYV</sequence>
<feature type="domain" description="Tyrosinase copper-binding" evidence="4">
    <location>
        <begin position="119"/>
        <end position="136"/>
    </location>
</feature>
<dbReference type="PROSITE" id="PS00498">
    <property type="entry name" value="TYROSINASE_2"/>
    <property type="match status" value="1"/>
</dbReference>
<evidence type="ECO:0000256" key="2">
    <source>
        <dbReference type="ARBA" id="ARBA00023002"/>
    </source>
</evidence>
<organism evidence="6 7">
    <name type="scientific">Cercophora samala</name>
    <dbReference type="NCBI Taxonomy" id="330535"/>
    <lineage>
        <taxon>Eukaryota</taxon>
        <taxon>Fungi</taxon>
        <taxon>Dikarya</taxon>
        <taxon>Ascomycota</taxon>
        <taxon>Pezizomycotina</taxon>
        <taxon>Sordariomycetes</taxon>
        <taxon>Sordariomycetidae</taxon>
        <taxon>Sordariales</taxon>
        <taxon>Lasiosphaeriaceae</taxon>
        <taxon>Cercophora</taxon>
    </lineage>
</organism>
<dbReference type="SUPFAM" id="SSF48056">
    <property type="entry name" value="Di-copper centre-containing domain"/>
    <property type="match status" value="1"/>
</dbReference>
<evidence type="ECO:0000313" key="7">
    <source>
        <dbReference type="Proteomes" id="UP001174997"/>
    </source>
</evidence>
<evidence type="ECO:0000259" key="4">
    <source>
        <dbReference type="PROSITE" id="PS00497"/>
    </source>
</evidence>
<keyword evidence="1" id="KW-0479">Metal-binding</keyword>
<keyword evidence="2" id="KW-0560">Oxidoreductase</keyword>